<organism evidence="1 2">
    <name type="scientific">Deinococcus hohokamensis</name>
    <dbReference type="NCBI Taxonomy" id="309883"/>
    <lineage>
        <taxon>Bacteria</taxon>
        <taxon>Thermotogati</taxon>
        <taxon>Deinococcota</taxon>
        <taxon>Deinococci</taxon>
        <taxon>Deinococcales</taxon>
        <taxon>Deinococcaceae</taxon>
        <taxon>Deinococcus</taxon>
    </lineage>
</organism>
<protein>
    <submittedName>
        <fullName evidence="1">Membrane protein insertion efficiency factor YidD</fullName>
    </submittedName>
</protein>
<dbReference type="EMBL" id="JBHSEI010000010">
    <property type="protein sequence ID" value="MFC4639561.1"/>
    <property type="molecule type" value="Genomic_DNA"/>
</dbReference>
<dbReference type="Pfam" id="PF01809">
    <property type="entry name" value="YidD"/>
    <property type="match status" value="1"/>
</dbReference>
<dbReference type="InterPro" id="IPR002696">
    <property type="entry name" value="Membr_insert_effic_factor_YidD"/>
</dbReference>
<accession>A0ABV9ID60</accession>
<gene>
    <name evidence="1" type="primary">yidD</name>
    <name evidence="1" type="ORF">ACFO0D_14585</name>
</gene>
<name>A0ABV9ID60_9DEIO</name>
<keyword evidence="2" id="KW-1185">Reference proteome</keyword>
<reference evidence="2" key="1">
    <citation type="journal article" date="2019" name="Int. J. Syst. Evol. Microbiol.">
        <title>The Global Catalogue of Microorganisms (GCM) 10K type strain sequencing project: providing services to taxonomists for standard genome sequencing and annotation.</title>
        <authorList>
            <consortium name="The Broad Institute Genomics Platform"/>
            <consortium name="The Broad Institute Genome Sequencing Center for Infectious Disease"/>
            <person name="Wu L."/>
            <person name="Ma J."/>
        </authorList>
    </citation>
    <scope>NUCLEOTIDE SEQUENCE [LARGE SCALE GENOMIC DNA]</scope>
    <source>
        <strain evidence="2">CCUG 55995</strain>
    </source>
</reference>
<dbReference type="RefSeq" id="WP_380062547.1">
    <property type="nucleotide sequence ID" value="NZ_JBHSEI010000010.1"/>
</dbReference>
<dbReference type="Proteomes" id="UP001595952">
    <property type="component" value="Unassembled WGS sequence"/>
</dbReference>
<comment type="caution">
    <text evidence="1">The sequence shown here is derived from an EMBL/GenBank/DDBJ whole genome shotgun (WGS) entry which is preliminary data.</text>
</comment>
<dbReference type="NCBIfam" id="TIGR00278">
    <property type="entry name" value="membrane protein insertion efficiency factor YidD"/>
    <property type="match status" value="1"/>
</dbReference>
<sequence length="107" mass="11449">MPRHHPLADRLALKTIRFYQRALSPHKGFRCAHAALHGGESCSAAVARIIRQEGLREGRGHIAARFVACRAAHDALRSGSPLALGTGGMQVRGVCCCGPLPIPFRCG</sequence>
<evidence type="ECO:0000313" key="1">
    <source>
        <dbReference type="EMBL" id="MFC4639561.1"/>
    </source>
</evidence>
<dbReference type="SMART" id="SM01234">
    <property type="entry name" value="Haemolytic"/>
    <property type="match status" value="1"/>
</dbReference>
<evidence type="ECO:0000313" key="2">
    <source>
        <dbReference type="Proteomes" id="UP001595952"/>
    </source>
</evidence>
<proteinExistence type="predicted"/>